<evidence type="ECO:0000256" key="3">
    <source>
        <dbReference type="ARBA" id="ARBA00023163"/>
    </source>
</evidence>
<keyword evidence="2" id="KW-0238">DNA-binding</keyword>
<keyword evidence="3" id="KW-0804">Transcription</keyword>
<dbReference type="CDD" id="cd06170">
    <property type="entry name" value="LuxR_C_like"/>
    <property type="match status" value="1"/>
</dbReference>
<dbReference type="AlphaFoldDB" id="A0A3B0TW55"/>
<name>A0A3B0TW55_9ZZZZ</name>
<keyword evidence="1" id="KW-0805">Transcription regulation</keyword>
<feature type="non-terminal residue" evidence="6">
    <location>
        <position position="1"/>
    </location>
</feature>
<dbReference type="PRINTS" id="PR00038">
    <property type="entry name" value="HTHLUXR"/>
</dbReference>
<keyword evidence="4" id="KW-0175">Coiled coil</keyword>
<gene>
    <name evidence="6" type="ORF">MNBD_BACTEROID04-848</name>
</gene>
<dbReference type="EMBL" id="UOER01000168">
    <property type="protein sequence ID" value="VAW22921.1"/>
    <property type="molecule type" value="Genomic_DNA"/>
</dbReference>
<dbReference type="SMART" id="SM00421">
    <property type="entry name" value="HTH_LUXR"/>
    <property type="match status" value="1"/>
</dbReference>
<feature type="coiled-coil region" evidence="4">
    <location>
        <begin position="9"/>
        <end position="41"/>
    </location>
</feature>
<dbReference type="SUPFAM" id="SSF46894">
    <property type="entry name" value="C-terminal effector domain of the bipartite response regulators"/>
    <property type="match status" value="1"/>
</dbReference>
<dbReference type="Pfam" id="PF00196">
    <property type="entry name" value="GerE"/>
    <property type="match status" value="1"/>
</dbReference>
<dbReference type="InterPro" id="IPR000792">
    <property type="entry name" value="Tscrpt_reg_LuxR_C"/>
</dbReference>
<evidence type="ECO:0000259" key="5">
    <source>
        <dbReference type="PROSITE" id="PS50043"/>
    </source>
</evidence>
<dbReference type="GO" id="GO:0003677">
    <property type="term" value="F:DNA binding"/>
    <property type="evidence" value="ECO:0007669"/>
    <property type="project" value="UniProtKB-KW"/>
</dbReference>
<dbReference type="InterPro" id="IPR036388">
    <property type="entry name" value="WH-like_DNA-bd_sf"/>
</dbReference>
<dbReference type="InterPro" id="IPR016032">
    <property type="entry name" value="Sig_transdc_resp-reg_C-effctor"/>
</dbReference>
<dbReference type="PANTHER" id="PTHR44688">
    <property type="entry name" value="DNA-BINDING TRANSCRIPTIONAL ACTIVATOR DEVR_DOSR"/>
    <property type="match status" value="1"/>
</dbReference>
<reference evidence="6" key="1">
    <citation type="submission" date="2018-06" db="EMBL/GenBank/DDBJ databases">
        <authorList>
            <person name="Zhirakovskaya E."/>
        </authorList>
    </citation>
    <scope>NUCLEOTIDE SEQUENCE</scope>
</reference>
<accession>A0A3B0TW55</accession>
<evidence type="ECO:0000313" key="6">
    <source>
        <dbReference type="EMBL" id="VAW22921.1"/>
    </source>
</evidence>
<proteinExistence type="predicted"/>
<feature type="domain" description="HTH luxR-type" evidence="5">
    <location>
        <begin position="49"/>
        <end position="113"/>
    </location>
</feature>
<dbReference type="Gene3D" id="1.10.10.10">
    <property type="entry name" value="Winged helix-like DNA-binding domain superfamily/Winged helix DNA-binding domain"/>
    <property type="match status" value="1"/>
</dbReference>
<sequence>VGIIVLLYLLRLYRKNSDLEIENKNSELQNYILQVKELKEKAISKNFSDNFSEFGLSKREIEVLQYISEGLSNDEISEKMFVSNNTIKTHIKNIYAKLDVKNRIQAIKKIKAI</sequence>
<evidence type="ECO:0000256" key="4">
    <source>
        <dbReference type="SAM" id="Coils"/>
    </source>
</evidence>
<dbReference type="PROSITE" id="PS00622">
    <property type="entry name" value="HTH_LUXR_1"/>
    <property type="match status" value="1"/>
</dbReference>
<organism evidence="6">
    <name type="scientific">hydrothermal vent metagenome</name>
    <dbReference type="NCBI Taxonomy" id="652676"/>
    <lineage>
        <taxon>unclassified sequences</taxon>
        <taxon>metagenomes</taxon>
        <taxon>ecological metagenomes</taxon>
    </lineage>
</organism>
<evidence type="ECO:0000256" key="2">
    <source>
        <dbReference type="ARBA" id="ARBA00023125"/>
    </source>
</evidence>
<dbReference type="GO" id="GO:0006355">
    <property type="term" value="P:regulation of DNA-templated transcription"/>
    <property type="evidence" value="ECO:0007669"/>
    <property type="project" value="InterPro"/>
</dbReference>
<evidence type="ECO:0000256" key="1">
    <source>
        <dbReference type="ARBA" id="ARBA00023015"/>
    </source>
</evidence>
<dbReference type="PANTHER" id="PTHR44688:SF16">
    <property type="entry name" value="DNA-BINDING TRANSCRIPTIONAL ACTIVATOR DEVR_DOSR"/>
    <property type="match status" value="1"/>
</dbReference>
<protein>
    <recommendedName>
        <fullName evidence="5">HTH luxR-type domain-containing protein</fullName>
    </recommendedName>
</protein>
<dbReference type="PROSITE" id="PS50043">
    <property type="entry name" value="HTH_LUXR_2"/>
    <property type="match status" value="1"/>
</dbReference>